<dbReference type="KEGG" id="pah:Poras_0639"/>
<organism evidence="1 2">
    <name type="scientific">Porphyromonas asaccharolytica (strain ATCC 25260 / DSM 20707 / BCRC 10618 / CCUG 7834 / JCM 6326 / LMG 13178 / VPI 4198 / B440)</name>
    <name type="common">Bacteroides asaccharolyticus</name>
    <dbReference type="NCBI Taxonomy" id="879243"/>
    <lineage>
        <taxon>Bacteria</taxon>
        <taxon>Pseudomonadati</taxon>
        <taxon>Bacteroidota</taxon>
        <taxon>Bacteroidia</taxon>
        <taxon>Bacteroidales</taxon>
        <taxon>Porphyromonadaceae</taxon>
        <taxon>Porphyromonas</taxon>
    </lineage>
</organism>
<dbReference type="GO" id="GO:0016788">
    <property type="term" value="F:hydrolase activity, acting on ester bonds"/>
    <property type="evidence" value="ECO:0007669"/>
    <property type="project" value="UniProtKB-ARBA"/>
</dbReference>
<evidence type="ECO:0008006" key="3">
    <source>
        <dbReference type="Google" id="ProtNLM"/>
    </source>
</evidence>
<dbReference type="InterPro" id="IPR036514">
    <property type="entry name" value="SGNH_hydro_sf"/>
</dbReference>
<dbReference type="OrthoDB" id="9810515at2"/>
<keyword evidence="2" id="KW-1185">Reference proteome</keyword>
<dbReference type="Gene3D" id="2.60.120.1360">
    <property type="match status" value="1"/>
</dbReference>
<gene>
    <name evidence="1" type="ordered locus">Poras_0639</name>
</gene>
<dbReference type="HOGENOM" id="CLU_026488_0_0_10"/>
<proteinExistence type="predicted"/>
<dbReference type="SUPFAM" id="SSF52266">
    <property type="entry name" value="SGNH hydrolase"/>
    <property type="match status" value="1"/>
</dbReference>
<evidence type="ECO:0000313" key="1">
    <source>
        <dbReference type="EMBL" id="AEE12589.1"/>
    </source>
</evidence>
<evidence type="ECO:0000313" key="2">
    <source>
        <dbReference type="Proteomes" id="UP000006545"/>
    </source>
</evidence>
<dbReference type="Gene3D" id="3.40.50.1110">
    <property type="entry name" value="SGNH hydrolase"/>
    <property type="match status" value="1"/>
</dbReference>
<dbReference type="AlphaFoldDB" id="F4KJE6"/>
<dbReference type="eggNOG" id="COG2755">
    <property type="taxonomic scope" value="Bacteria"/>
</dbReference>
<accession>F4KJE6</accession>
<reference evidence="2" key="1">
    <citation type="submission" date="2011-04" db="EMBL/GenBank/DDBJ databases">
        <title>The complete genome of Porphyromonas asaccharolytica DSM 20707.</title>
        <authorList>
            <person name="Lucas S."/>
            <person name="Han J."/>
            <person name="Lapidus A."/>
            <person name="Bruce D."/>
            <person name="Goodwin L."/>
            <person name="Pitluck S."/>
            <person name="Peters L."/>
            <person name="Kyrpides N."/>
            <person name="Mavromatis K."/>
            <person name="Ivanova N."/>
            <person name="Ovchinnikova G."/>
            <person name="Pagani I."/>
            <person name="Lu M."/>
            <person name="Detter J.C."/>
            <person name="Tapia R."/>
            <person name="Han C."/>
            <person name="Land M."/>
            <person name="Hauser L."/>
            <person name="Markowitz V."/>
            <person name="Cheng J.-F."/>
            <person name="Hugenholtz P."/>
            <person name="Woyke T."/>
            <person name="Wu D."/>
            <person name="Gronow S."/>
            <person name="Wellnitz S."/>
            <person name="Brambilla E."/>
            <person name="Klenk H.-P."/>
            <person name="Eisen J.A."/>
        </authorList>
    </citation>
    <scope>NUCLEOTIDE SEQUENCE [LARGE SCALE GENOMIC DNA]</scope>
    <source>
        <strain evidence="2">ATCC 25260 / DSM 20707 / VPI 4198</strain>
    </source>
</reference>
<sequence length="464" mass="50527">MKRKNLLYRSFLLLLVGGLLAYGLSELLVAVGPIAGYHFKGFNPLSDLLDTTATQSSEMLSIPLDESEGSFDPEDALEGSTTAIGDSTSRTQVAIDTLPPLELSSRLMDYSEGQSALRRLRATLREGHSRAVHIAFVGDSFIEGDILVAPFRQALQQTYGGQGVGYVPLTSPVARFRQSIQQRFEGAWQETSANKSKSRTLFTLAETFATATAAASTSYKLKSAADRVTLQYVSDSIPVTITYGINGGERQRVELPASHGAMAEYTLPHSGVKRVELATEGGDGTRFYGVCFDGATGVSVDNYSLRGSMGTKLNAVSSALTAQLSRFRPYDLIILSYGLNVVSAQDNNDSYDWYYAAMSKSIEHIQKLYPHATILLLSLSDRATLREGEIHPLNGVARVLRTQHRLAQRYGLLFWNTHEAMASLGGIKGFVDKGWAAKDYTHISMAGGRQLAKLLTADLIGDEE</sequence>
<dbReference type="RefSeq" id="WP_013760156.1">
    <property type="nucleotide sequence ID" value="NC_015501.1"/>
</dbReference>
<protein>
    <recommendedName>
        <fullName evidence="3">Periplasmic protein</fullName>
    </recommendedName>
</protein>
<dbReference type="Proteomes" id="UP000006545">
    <property type="component" value="Chromosome"/>
</dbReference>
<dbReference type="STRING" id="879243.Poras_0639"/>
<dbReference type="EMBL" id="CP002689">
    <property type="protein sequence ID" value="AEE12589.1"/>
    <property type="molecule type" value="Genomic_DNA"/>
</dbReference>
<name>F4KJE6_PORAD</name>